<dbReference type="EMBL" id="JAACNO010000507">
    <property type="protein sequence ID" value="KAF4147216.1"/>
    <property type="molecule type" value="Genomic_DNA"/>
</dbReference>
<dbReference type="Proteomes" id="UP000602510">
    <property type="component" value="Unassembled WGS sequence"/>
</dbReference>
<evidence type="ECO:0000313" key="4">
    <source>
        <dbReference type="Proteomes" id="UP000602510"/>
    </source>
</evidence>
<evidence type="ECO:0000256" key="1">
    <source>
        <dbReference type="SAM" id="MobiDB-lite"/>
    </source>
</evidence>
<evidence type="ECO:0000313" key="2">
    <source>
        <dbReference type="EMBL" id="KAF4032255.1"/>
    </source>
</evidence>
<accession>A0A833WFL9</accession>
<evidence type="ECO:0000313" key="3">
    <source>
        <dbReference type="EMBL" id="KAF4147216.1"/>
    </source>
</evidence>
<feature type="compositionally biased region" description="Basic residues" evidence="1">
    <location>
        <begin position="59"/>
        <end position="73"/>
    </location>
</feature>
<keyword evidence="4" id="KW-1185">Reference proteome</keyword>
<comment type="caution">
    <text evidence="2">The sequence shown here is derived from an EMBL/GenBank/DDBJ whole genome shotgun (WGS) entry which is preliminary data.</text>
</comment>
<organism evidence="2 4">
    <name type="scientific">Phytophthora infestans</name>
    <name type="common">Potato late blight agent</name>
    <name type="synonym">Botrytis infestans</name>
    <dbReference type="NCBI Taxonomy" id="4787"/>
    <lineage>
        <taxon>Eukaryota</taxon>
        <taxon>Sar</taxon>
        <taxon>Stramenopiles</taxon>
        <taxon>Oomycota</taxon>
        <taxon>Peronosporomycetes</taxon>
        <taxon>Peronosporales</taxon>
        <taxon>Peronosporaceae</taxon>
        <taxon>Phytophthora</taxon>
    </lineage>
</organism>
<feature type="region of interest" description="Disordered" evidence="1">
    <location>
        <begin position="35"/>
        <end position="88"/>
    </location>
</feature>
<proteinExistence type="predicted"/>
<dbReference type="EMBL" id="WSZM01000502">
    <property type="protein sequence ID" value="KAF4032255.1"/>
    <property type="molecule type" value="Genomic_DNA"/>
</dbReference>
<reference evidence="2" key="1">
    <citation type="submission" date="2020-04" db="EMBL/GenBank/DDBJ databases">
        <title>Hybrid Assembly of Korean Phytophthora infestans isolates.</title>
        <authorList>
            <person name="Prokchorchik M."/>
            <person name="Lee Y."/>
            <person name="Seo J."/>
            <person name="Cho J.-H."/>
            <person name="Park Y.-E."/>
            <person name="Jang D.-C."/>
            <person name="Im J.-S."/>
            <person name="Choi J.-G."/>
            <person name="Park H.-J."/>
            <person name="Lee G.-B."/>
            <person name="Lee Y.-G."/>
            <person name="Hong S.-Y."/>
            <person name="Cho K."/>
            <person name="Sohn K.H."/>
        </authorList>
    </citation>
    <scope>NUCLEOTIDE SEQUENCE</scope>
    <source>
        <strain evidence="2">KR_1_A1</strain>
        <strain evidence="3">KR_2_A2</strain>
    </source>
</reference>
<dbReference type="Proteomes" id="UP000704712">
    <property type="component" value="Unassembled WGS sequence"/>
</dbReference>
<gene>
    <name evidence="2" type="ORF">GN244_ATG15836</name>
    <name evidence="3" type="ORF">GN958_ATG03626</name>
</gene>
<sequence>MQLSNLQPPNLHTLSAEVIGSVLLHSRPDRHLVNVSRPRIFSPSQDDDVATQKSLRASTAKRGKPITKSRHSRSVLPPSEQPAKPVCADDLRASIEALHR</sequence>
<name>A0A833WFL9_PHYIN</name>
<protein>
    <submittedName>
        <fullName evidence="2">Uncharacterized protein</fullName>
    </submittedName>
</protein>
<dbReference type="AlphaFoldDB" id="A0A833WFL9"/>